<evidence type="ECO:0000256" key="5">
    <source>
        <dbReference type="PIRSR" id="PIRSR001227-1"/>
    </source>
</evidence>
<dbReference type="InterPro" id="IPR023343">
    <property type="entry name" value="Penicillin_amidase_dom1"/>
</dbReference>
<evidence type="ECO:0000313" key="8">
    <source>
        <dbReference type="Proteomes" id="UP000033452"/>
    </source>
</evidence>
<gene>
    <name evidence="7" type="ORF">TW77_15450</name>
</gene>
<dbReference type="Gene3D" id="1.10.1400.10">
    <property type="match status" value="1"/>
</dbReference>
<name>A0A0F4QJK2_9GAMM</name>
<dbReference type="GO" id="GO:0017000">
    <property type="term" value="P:antibiotic biosynthetic process"/>
    <property type="evidence" value="ECO:0007669"/>
    <property type="project" value="InterPro"/>
</dbReference>
<dbReference type="InterPro" id="IPR014395">
    <property type="entry name" value="Pen/GL7ACA/AHL_acylase"/>
</dbReference>
<comment type="similarity">
    <text evidence="1">Belongs to the peptidase S45 family.</text>
</comment>
<dbReference type="SUPFAM" id="SSF56235">
    <property type="entry name" value="N-terminal nucleophile aminohydrolases (Ntn hydrolases)"/>
    <property type="match status" value="1"/>
</dbReference>
<dbReference type="MEROPS" id="S45.003"/>
<protein>
    <submittedName>
        <fullName evidence="7">Hydrolase</fullName>
    </submittedName>
</protein>
<sequence>MLTWLKRGVAVLVLLALAASAVVYGMLSLSLPALDGQGQSGGLSAAVTLERDALGQAVITAQNRHDAAYALGFAHGQDRFFQMDLLRRNAAGELSELFGEAAIGLDKRLRFHRFRALSQAILQQLPESEQVLLARYTQGVNEGQAQSGVKSFEYLLLGAEVRPWQPQDSLLVIFSMYLDLQESTIKRDESLILVESLFGKEMLDFILQPGNYQASLDGSKVTKKEVFIPNLGDIAYVGDITHIKELPLYGSNNWAVTGQHTQTGAAMLSDDMHLGLNAPAIWYRAQLNYNSATNQPIQVTGVTLPGAPAVVVGSNNHIAWGFTNGYLDTADWIQLDPQNDNIWEVTEQLKLPDGKSETFKLTMSDFGPVKEIQGLPYALSWVAHQDYSVNLGLLTLEQADSVDSALEQAAHIAIPVQNLVVVDAKGNAAWRPTGAVPGRSVPSDLAVPSQGYSTDWQYNEVQRPVVKNPSHGKLWTANSRVVSAQQHLRFGDGGYALGARAVQIRDRLMAQSQFDEADFMRLQLDNEARFLMPWHQLLSELLANNGDRYARDSQYLSDWQACACPGSVGYTLVRRFRDHTLDQLFAPVETRLQQAKGSLSPLKRYLEPAAWQLLREQPAHWQAPHSDWDSLLLASYEAAKAQLTETQGRDMAAWQWGRVNQLEVKHPFSRQIPLLSGLLDMPVVAGFGDSYMPAVQKPAFGASQRFIAQPGHLDNAIMSIAGGQSGHPLSPFYRAGFSGYAQGEAVPLLPGKITHRISFTPLN</sequence>
<dbReference type="InterPro" id="IPR029055">
    <property type="entry name" value="Ntn_hydrolases_N"/>
</dbReference>
<comment type="cofactor">
    <cofactor evidence="6">
        <name>Ca(2+)</name>
        <dbReference type="ChEBI" id="CHEBI:29108"/>
    </cofactor>
    <text evidence="6">Binds 1 Ca(2+) ion per dimer.</text>
</comment>
<comment type="subunit">
    <text evidence="4">Heterodimer of an alpha subunit and a beta subunit processed from the same precursor.</text>
</comment>
<evidence type="ECO:0000256" key="2">
    <source>
        <dbReference type="ARBA" id="ARBA00022801"/>
    </source>
</evidence>
<dbReference type="PATRIC" id="fig|43658.5.peg.3267"/>
<dbReference type="Gene3D" id="2.30.120.10">
    <property type="match status" value="1"/>
</dbReference>
<accession>A0A0F4QJK2</accession>
<keyword evidence="3" id="KW-0865">Zymogen</keyword>
<evidence type="ECO:0000256" key="6">
    <source>
        <dbReference type="PIRSR" id="PIRSR001227-2"/>
    </source>
</evidence>
<dbReference type="PANTHER" id="PTHR34218:SF4">
    <property type="entry name" value="ACYL-HOMOSERINE LACTONE ACYLASE QUIP"/>
    <property type="match status" value="1"/>
</dbReference>
<evidence type="ECO:0000313" key="7">
    <source>
        <dbReference type="EMBL" id="KJZ07484.1"/>
    </source>
</evidence>
<dbReference type="EMBL" id="JXYA01000037">
    <property type="protein sequence ID" value="KJZ07484.1"/>
    <property type="molecule type" value="Genomic_DNA"/>
</dbReference>
<keyword evidence="8" id="KW-1185">Reference proteome</keyword>
<dbReference type="InterPro" id="IPR043147">
    <property type="entry name" value="Penicillin_amidase_A-knob"/>
</dbReference>
<dbReference type="Pfam" id="PF01804">
    <property type="entry name" value="Penicil_amidase"/>
    <property type="match status" value="1"/>
</dbReference>
<dbReference type="InterPro" id="IPR002692">
    <property type="entry name" value="S45"/>
</dbReference>
<dbReference type="AlphaFoldDB" id="A0A0F4QJK2"/>
<dbReference type="GO" id="GO:0016811">
    <property type="term" value="F:hydrolase activity, acting on carbon-nitrogen (but not peptide) bonds, in linear amides"/>
    <property type="evidence" value="ECO:0007669"/>
    <property type="project" value="InterPro"/>
</dbReference>
<comment type="caution">
    <text evidence="7">The sequence shown here is derived from an EMBL/GenBank/DDBJ whole genome shotgun (WGS) entry which is preliminary data.</text>
</comment>
<dbReference type="RefSeq" id="WP_046005878.1">
    <property type="nucleotide sequence ID" value="NZ_JXYA01000037.1"/>
</dbReference>
<dbReference type="Proteomes" id="UP000033452">
    <property type="component" value="Unassembled WGS sequence"/>
</dbReference>
<feature type="binding site" evidence="6">
    <location>
        <position position="328"/>
    </location>
    <ligand>
        <name>Ca(2+)</name>
        <dbReference type="ChEBI" id="CHEBI:29108"/>
    </ligand>
</feature>
<proteinExistence type="inferred from homology"/>
<dbReference type="InterPro" id="IPR043146">
    <property type="entry name" value="Penicillin_amidase_N_B-knob"/>
</dbReference>
<keyword evidence="6" id="KW-0479">Metal-binding</keyword>
<dbReference type="PANTHER" id="PTHR34218">
    <property type="entry name" value="PEPTIDASE S45 PENICILLIN AMIDASE"/>
    <property type="match status" value="1"/>
</dbReference>
<dbReference type="CDD" id="cd03747">
    <property type="entry name" value="Ntn_PGA_like"/>
    <property type="match status" value="1"/>
</dbReference>
<feature type="active site" description="Nucleophile" evidence="5">
    <location>
        <position position="251"/>
    </location>
</feature>
<feature type="binding site" evidence="6">
    <location>
        <position position="331"/>
    </location>
    <ligand>
        <name>Ca(2+)</name>
        <dbReference type="ChEBI" id="CHEBI:29108"/>
    </ligand>
</feature>
<keyword evidence="6" id="KW-0106">Calcium</keyword>
<evidence type="ECO:0000256" key="1">
    <source>
        <dbReference type="ARBA" id="ARBA00006586"/>
    </source>
</evidence>
<keyword evidence="2 7" id="KW-0378">Hydrolase</keyword>
<dbReference type="GO" id="GO:0046872">
    <property type="term" value="F:metal ion binding"/>
    <property type="evidence" value="ECO:0007669"/>
    <property type="project" value="UniProtKB-KW"/>
</dbReference>
<dbReference type="Gene3D" id="1.10.439.10">
    <property type="entry name" value="Penicillin Amidohydrolase, domain 1"/>
    <property type="match status" value="1"/>
</dbReference>
<organism evidence="7 8">
    <name type="scientific">Pseudoalteromonas rubra</name>
    <dbReference type="NCBI Taxonomy" id="43658"/>
    <lineage>
        <taxon>Bacteria</taxon>
        <taxon>Pseudomonadati</taxon>
        <taxon>Pseudomonadota</taxon>
        <taxon>Gammaproteobacteria</taxon>
        <taxon>Alteromonadales</taxon>
        <taxon>Pseudoalteromonadaceae</taxon>
        <taxon>Pseudoalteromonas</taxon>
    </lineage>
</organism>
<evidence type="ECO:0000256" key="3">
    <source>
        <dbReference type="ARBA" id="ARBA00023145"/>
    </source>
</evidence>
<reference evidence="7 8" key="1">
    <citation type="journal article" date="2015" name="BMC Genomics">
        <title>Genome mining reveals unlocked bioactive potential of marine Gram-negative bacteria.</title>
        <authorList>
            <person name="Machado H."/>
            <person name="Sonnenschein E.C."/>
            <person name="Melchiorsen J."/>
            <person name="Gram L."/>
        </authorList>
    </citation>
    <scope>NUCLEOTIDE SEQUENCE [LARGE SCALE GENOMIC DNA]</scope>
    <source>
        <strain evidence="7 8">S2471</strain>
    </source>
</reference>
<dbReference type="OrthoDB" id="9760084at2"/>
<dbReference type="Gene3D" id="3.60.20.10">
    <property type="entry name" value="Glutamine Phosphoribosylpyrophosphate, subunit 1, domain 1"/>
    <property type="match status" value="1"/>
</dbReference>
<evidence type="ECO:0000256" key="4">
    <source>
        <dbReference type="ARBA" id="ARBA00038735"/>
    </source>
</evidence>
<dbReference type="PIRSF" id="PIRSF001227">
    <property type="entry name" value="Pen_acylase"/>
    <property type="match status" value="1"/>
</dbReference>